<dbReference type="Proteomes" id="UP000516437">
    <property type="component" value="Chromosome 5"/>
</dbReference>
<accession>A0A6A1VLI6</accession>
<dbReference type="EMBL" id="RXIC02000023">
    <property type="protein sequence ID" value="KAB1212787.1"/>
    <property type="molecule type" value="Genomic_DNA"/>
</dbReference>
<evidence type="ECO:0000313" key="1">
    <source>
        <dbReference type="EMBL" id="KAB1212787.1"/>
    </source>
</evidence>
<keyword evidence="2" id="KW-1185">Reference proteome</keyword>
<gene>
    <name evidence="1" type="ORF">CJ030_MR5G011887</name>
</gene>
<proteinExistence type="predicted"/>
<evidence type="ECO:0000313" key="2">
    <source>
        <dbReference type="Proteomes" id="UP000516437"/>
    </source>
</evidence>
<sequence length="87" mass="10450">MHRRGSANPPPNVDVELWPKMCDLWDDEKYKRNMDSFGEEQEIYQLKQQDDMAQLMLMCKEYKERCEMRDSQVQMLLSRLSSQDDGE</sequence>
<protein>
    <submittedName>
        <fullName evidence="1">Uncharacterized protein</fullName>
    </submittedName>
</protein>
<name>A0A6A1VLI6_9ROSI</name>
<reference evidence="1 2" key="1">
    <citation type="journal article" date="2019" name="Plant Biotechnol. J.">
        <title>The red bayberry genome and genetic basis of sex determination.</title>
        <authorList>
            <person name="Jia H.M."/>
            <person name="Jia H.J."/>
            <person name="Cai Q.L."/>
            <person name="Wang Y."/>
            <person name="Zhao H.B."/>
            <person name="Yang W.F."/>
            <person name="Wang G.Y."/>
            <person name="Li Y.H."/>
            <person name="Zhan D.L."/>
            <person name="Shen Y.T."/>
            <person name="Niu Q.F."/>
            <person name="Chang L."/>
            <person name="Qiu J."/>
            <person name="Zhao L."/>
            <person name="Xie H.B."/>
            <person name="Fu W.Y."/>
            <person name="Jin J."/>
            <person name="Li X.W."/>
            <person name="Jiao Y."/>
            <person name="Zhou C.C."/>
            <person name="Tu T."/>
            <person name="Chai C.Y."/>
            <person name="Gao J.L."/>
            <person name="Fan L.J."/>
            <person name="van de Weg E."/>
            <person name="Wang J.Y."/>
            <person name="Gao Z.S."/>
        </authorList>
    </citation>
    <scope>NUCLEOTIDE SEQUENCE [LARGE SCALE GENOMIC DNA]</scope>
    <source>
        <tissue evidence="1">Leaves</tissue>
    </source>
</reference>
<comment type="caution">
    <text evidence="1">The sequence shown here is derived from an EMBL/GenBank/DDBJ whole genome shotgun (WGS) entry which is preliminary data.</text>
</comment>
<organism evidence="1 2">
    <name type="scientific">Morella rubra</name>
    <name type="common">Chinese bayberry</name>
    <dbReference type="NCBI Taxonomy" id="262757"/>
    <lineage>
        <taxon>Eukaryota</taxon>
        <taxon>Viridiplantae</taxon>
        <taxon>Streptophyta</taxon>
        <taxon>Embryophyta</taxon>
        <taxon>Tracheophyta</taxon>
        <taxon>Spermatophyta</taxon>
        <taxon>Magnoliopsida</taxon>
        <taxon>eudicotyledons</taxon>
        <taxon>Gunneridae</taxon>
        <taxon>Pentapetalae</taxon>
        <taxon>rosids</taxon>
        <taxon>fabids</taxon>
        <taxon>Fagales</taxon>
        <taxon>Myricaceae</taxon>
        <taxon>Morella</taxon>
    </lineage>
</organism>
<dbReference type="AlphaFoldDB" id="A0A6A1VLI6"/>